<keyword evidence="2" id="KW-1185">Reference proteome</keyword>
<dbReference type="OrthoDB" id="19861at2759"/>
<gene>
    <name evidence="1" type="ORF">BGZ65_010620</name>
</gene>
<sequence>NYKSLYQSIVTTFQDHPTSPLENRIVIAGTSGIGKSSFLVYFIARLLSESEPENPPIVIFQMKEGSGCCVYGGISTLRGGDISEFQSFLDLSETWYLVDSSPKPMMKGSRIIISASPKTVDDITKDVEWSYYLAPWNLIELEKCRSGIAYFSKIKEDVMKEFYAKIGGVPRYVLQKPAIPLNRFANRKVAEEGAEKAAEKEAAEAAYGRVQQAINSVWDAATYIECISKARESKEISSIHHLWPTPDHHNFEFRWASEHIQKTIYEKVDKKSWQTIIYGKGCRFEEYVAHIFRKGGHTFEIRELGNATPRRSLLTIPERPTVKIYREPADFSALAQDNGTLYMPATLNFPCIDAALGPNKLFHMTLSNENPIKQKVFGQIINSILGGHPTSANMPELYFVVPDYKFDDYPVQNYLTTDGKVKQFALKFNLKTASPGVQL</sequence>
<dbReference type="InterPro" id="IPR052980">
    <property type="entry name" value="Crinkler_effector"/>
</dbReference>
<proteinExistence type="predicted"/>
<dbReference type="InterPro" id="IPR027417">
    <property type="entry name" value="P-loop_NTPase"/>
</dbReference>
<comment type="caution">
    <text evidence="1">The sequence shown here is derived from an EMBL/GenBank/DDBJ whole genome shotgun (WGS) entry which is preliminary data.</text>
</comment>
<evidence type="ECO:0000313" key="2">
    <source>
        <dbReference type="Proteomes" id="UP000749646"/>
    </source>
</evidence>
<dbReference type="AlphaFoldDB" id="A0A9P6IIB7"/>
<dbReference type="PANTHER" id="PTHR33129:SF1">
    <property type="entry name" value="ATP-BINDING PROTEIN"/>
    <property type="match status" value="1"/>
</dbReference>
<dbReference type="EMBL" id="JAAAHW010011096">
    <property type="protein sequence ID" value="KAF9921127.1"/>
    <property type="molecule type" value="Genomic_DNA"/>
</dbReference>
<dbReference type="PANTHER" id="PTHR33129">
    <property type="entry name" value="PROTEIN KINASE DOMAIN-CONTAINING PROTEIN-RELATED"/>
    <property type="match status" value="1"/>
</dbReference>
<evidence type="ECO:0000313" key="1">
    <source>
        <dbReference type="EMBL" id="KAF9921127.1"/>
    </source>
</evidence>
<organism evidence="1 2">
    <name type="scientific">Modicella reniformis</name>
    <dbReference type="NCBI Taxonomy" id="1440133"/>
    <lineage>
        <taxon>Eukaryota</taxon>
        <taxon>Fungi</taxon>
        <taxon>Fungi incertae sedis</taxon>
        <taxon>Mucoromycota</taxon>
        <taxon>Mortierellomycotina</taxon>
        <taxon>Mortierellomycetes</taxon>
        <taxon>Mortierellales</taxon>
        <taxon>Mortierellaceae</taxon>
        <taxon>Modicella</taxon>
    </lineage>
</organism>
<reference evidence="1" key="1">
    <citation type="journal article" date="2020" name="Fungal Divers.">
        <title>Resolving the Mortierellaceae phylogeny through synthesis of multi-gene phylogenetics and phylogenomics.</title>
        <authorList>
            <person name="Vandepol N."/>
            <person name="Liber J."/>
            <person name="Desiro A."/>
            <person name="Na H."/>
            <person name="Kennedy M."/>
            <person name="Barry K."/>
            <person name="Grigoriev I.V."/>
            <person name="Miller A.N."/>
            <person name="O'Donnell K."/>
            <person name="Stajich J.E."/>
            <person name="Bonito G."/>
        </authorList>
    </citation>
    <scope>NUCLEOTIDE SEQUENCE</scope>
    <source>
        <strain evidence="1">MES-2147</strain>
    </source>
</reference>
<feature type="non-terminal residue" evidence="1">
    <location>
        <position position="1"/>
    </location>
</feature>
<protein>
    <submittedName>
        <fullName evidence="1">Uncharacterized protein</fullName>
    </submittedName>
</protein>
<accession>A0A9P6IIB7</accession>
<name>A0A9P6IIB7_9FUNG</name>
<dbReference type="SUPFAM" id="SSF52540">
    <property type="entry name" value="P-loop containing nucleoside triphosphate hydrolases"/>
    <property type="match status" value="1"/>
</dbReference>
<dbReference type="Proteomes" id="UP000749646">
    <property type="component" value="Unassembled WGS sequence"/>
</dbReference>